<protein>
    <recommendedName>
        <fullName evidence="12">Zinc finger protein 704</fullName>
    </recommendedName>
</protein>
<sequence length="112" mass="12330">MKRKPPVSIPSSSSNSSSTSFTPTNSSSFSISWQSPPVTFTGNTVSPTKSQGFGEQRSQTIAVLSSPPRATTALSRKVRGEGKKCRKVYGMENRDMWCTACRWKKACQRFTD</sequence>
<proteinExistence type="predicted"/>
<comment type="subcellular location">
    <subcellularLocation>
        <location evidence="1">Nucleus</location>
    </subcellularLocation>
</comment>
<evidence type="ECO:0000256" key="7">
    <source>
        <dbReference type="ARBA" id="ARBA00023163"/>
    </source>
</evidence>
<dbReference type="GO" id="GO:0005634">
    <property type="term" value="C:nucleus"/>
    <property type="evidence" value="ECO:0007669"/>
    <property type="project" value="UniProtKB-SubCell"/>
</dbReference>
<keyword evidence="7" id="KW-0804">Transcription</keyword>
<comment type="caution">
    <text evidence="10">The sequence shown here is derived from an EMBL/GenBank/DDBJ whole genome shotgun (WGS) entry which is preliminary data.</text>
</comment>
<dbReference type="SMART" id="SM01366">
    <property type="entry name" value="c-clamp"/>
    <property type="match status" value="1"/>
</dbReference>
<feature type="region of interest" description="Disordered" evidence="9">
    <location>
        <begin position="1"/>
        <end position="33"/>
    </location>
</feature>
<evidence type="ECO:0000256" key="8">
    <source>
        <dbReference type="ARBA" id="ARBA00023242"/>
    </source>
</evidence>
<dbReference type="PANTHER" id="PTHR13006">
    <property type="entry name" value="PAPILLOMAVIRUS REGULATORY FACTOR PRF-1"/>
    <property type="match status" value="1"/>
</dbReference>
<accession>A0A315V816</accession>
<feature type="compositionally biased region" description="Low complexity" evidence="9">
    <location>
        <begin position="9"/>
        <end position="33"/>
    </location>
</feature>
<dbReference type="GO" id="GO:0003700">
    <property type="term" value="F:DNA-binding transcription factor activity"/>
    <property type="evidence" value="ECO:0007669"/>
    <property type="project" value="TreeGrafter"/>
</dbReference>
<evidence type="ECO:0000256" key="3">
    <source>
        <dbReference type="ARBA" id="ARBA00022771"/>
    </source>
</evidence>
<keyword evidence="6" id="KW-0238">DNA-binding</keyword>
<keyword evidence="11" id="KW-1185">Reference proteome</keyword>
<keyword evidence="2" id="KW-0479">Metal-binding</keyword>
<dbReference type="AlphaFoldDB" id="A0A315V816"/>
<organism evidence="10 11">
    <name type="scientific">Gambusia affinis</name>
    <name type="common">Western mosquitofish</name>
    <name type="synonym">Heterandria affinis</name>
    <dbReference type="NCBI Taxonomy" id="33528"/>
    <lineage>
        <taxon>Eukaryota</taxon>
        <taxon>Metazoa</taxon>
        <taxon>Chordata</taxon>
        <taxon>Craniata</taxon>
        <taxon>Vertebrata</taxon>
        <taxon>Euteleostomi</taxon>
        <taxon>Actinopterygii</taxon>
        <taxon>Neopterygii</taxon>
        <taxon>Teleostei</taxon>
        <taxon>Neoteleostei</taxon>
        <taxon>Acanthomorphata</taxon>
        <taxon>Ovalentaria</taxon>
        <taxon>Atherinomorphae</taxon>
        <taxon>Cyprinodontiformes</taxon>
        <taxon>Poeciliidae</taxon>
        <taxon>Poeciliinae</taxon>
        <taxon>Gambusia</taxon>
    </lineage>
</organism>
<keyword evidence="5" id="KW-0805">Transcription regulation</keyword>
<evidence type="ECO:0000256" key="1">
    <source>
        <dbReference type="ARBA" id="ARBA00004123"/>
    </source>
</evidence>
<reference evidence="10 11" key="1">
    <citation type="journal article" date="2018" name="G3 (Bethesda)">
        <title>A High-Quality Reference Genome for the Invasive Mosquitofish Gambusia affinis Using a Chicago Library.</title>
        <authorList>
            <person name="Hoffberg S.L."/>
            <person name="Troendle N.J."/>
            <person name="Glenn T.C."/>
            <person name="Mahmud O."/>
            <person name="Louha S."/>
            <person name="Chalopin D."/>
            <person name="Bennetzen J.L."/>
            <person name="Mauricio R."/>
        </authorList>
    </citation>
    <scope>NUCLEOTIDE SEQUENCE [LARGE SCALE GENOMIC DNA]</scope>
    <source>
        <strain evidence="10">NE01/NJP1002.9</strain>
        <tissue evidence="10">Muscle</tissue>
    </source>
</reference>
<evidence type="ECO:0000256" key="4">
    <source>
        <dbReference type="ARBA" id="ARBA00022833"/>
    </source>
</evidence>
<name>A0A315V816_GAMAF</name>
<dbReference type="EMBL" id="NHOQ01002733">
    <property type="protein sequence ID" value="PWA15068.1"/>
    <property type="molecule type" value="Genomic_DNA"/>
</dbReference>
<evidence type="ECO:0000313" key="10">
    <source>
        <dbReference type="EMBL" id="PWA15068.1"/>
    </source>
</evidence>
<dbReference type="GO" id="GO:0000978">
    <property type="term" value="F:RNA polymerase II cis-regulatory region sequence-specific DNA binding"/>
    <property type="evidence" value="ECO:0007669"/>
    <property type="project" value="TreeGrafter"/>
</dbReference>
<evidence type="ECO:0000313" key="11">
    <source>
        <dbReference type="Proteomes" id="UP000250572"/>
    </source>
</evidence>
<evidence type="ECO:0000256" key="6">
    <source>
        <dbReference type="ARBA" id="ARBA00023125"/>
    </source>
</evidence>
<evidence type="ECO:0000256" key="5">
    <source>
        <dbReference type="ARBA" id="ARBA00023015"/>
    </source>
</evidence>
<keyword evidence="4" id="KW-0862">Zinc</keyword>
<evidence type="ECO:0000256" key="9">
    <source>
        <dbReference type="SAM" id="MobiDB-lite"/>
    </source>
</evidence>
<dbReference type="Proteomes" id="UP000250572">
    <property type="component" value="Unassembled WGS sequence"/>
</dbReference>
<dbReference type="InterPro" id="IPR052253">
    <property type="entry name" value="CR1/CR2-DNA-binding_regulator"/>
</dbReference>
<evidence type="ECO:0000256" key="2">
    <source>
        <dbReference type="ARBA" id="ARBA00022723"/>
    </source>
</evidence>
<keyword evidence="3" id="KW-0863">Zinc-finger</keyword>
<dbReference type="GO" id="GO:0006357">
    <property type="term" value="P:regulation of transcription by RNA polymerase II"/>
    <property type="evidence" value="ECO:0007669"/>
    <property type="project" value="TreeGrafter"/>
</dbReference>
<dbReference type="GO" id="GO:0008270">
    <property type="term" value="F:zinc ion binding"/>
    <property type="evidence" value="ECO:0007669"/>
    <property type="project" value="UniProtKB-KW"/>
</dbReference>
<dbReference type="PANTHER" id="PTHR13006:SF7">
    <property type="entry name" value="ZINC FINGER PROTEIN 704"/>
    <property type="match status" value="1"/>
</dbReference>
<keyword evidence="8" id="KW-0539">Nucleus</keyword>
<gene>
    <name evidence="10" type="ORF">CCH79_00008780</name>
</gene>
<evidence type="ECO:0008006" key="12">
    <source>
        <dbReference type="Google" id="ProtNLM"/>
    </source>
</evidence>